<dbReference type="EMBL" id="JABRWO010000001">
    <property type="protein sequence ID" value="MBA2113329.1"/>
    <property type="molecule type" value="Genomic_DNA"/>
</dbReference>
<evidence type="ECO:0000313" key="3">
    <source>
        <dbReference type="Proteomes" id="UP000551616"/>
    </source>
</evidence>
<keyword evidence="1" id="KW-1133">Transmembrane helix</keyword>
<dbReference type="Proteomes" id="UP000551616">
    <property type="component" value="Unassembled WGS sequence"/>
</dbReference>
<reference evidence="2 3" key="1">
    <citation type="submission" date="2020-05" db="EMBL/GenBank/DDBJ databases">
        <title>Bremerella alba sp. nov., a novel planctomycete isolated from the surface of the macroalga Fucus spiralis.</title>
        <authorList>
            <person name="Godinho O."/>
            <person name="Botelho R."/>
            <person name="Albuquerque L."/>
            <person name="Wiegand S."/>
            <person name="Da Costa M.S."/>
            <person name="Lobo-Da-Cunha A."/>
            <person name="Jogler C."/>
            <person name="Lage O.M."/>
        </authorList>
    </citation>
    <scope>NUCLEOTIDE SEQUENCE [LARGE SCALE GENOMIC DNA]</scope>
    <source>
        <strain evidence="2 3">FF15</strain>
    </source>
</reference>
<protein>
    <recommendedName>
        <fullName evidence="4">HEAT repeat domain-containing protein</fullName>
    </recommendedName>
</protein>
<dbReference type="InterPro" id="IPR021133">
    <property type="entry name" value="HEAT_type_2"/>
</dbReference>
<dbReference type="RefSeq" id="WP_207394814.1">
    <property type="nucleotide sequence ID" value="NZ_JABRWO010000001.1"/>
</dbReference>
<dbReference type="InterPro" id="IPR016024">
    <property type="entry name" value="ARM-type_fold"/>
</dbReference>
<gene>
    <name evidence="2" type="ORF">HOV93_04780</name>
</gene>
<dbReference type="Pfam" id="PF13513">
    <property type="entry name" value="HEAT_EZ"/>
    <property type="match status" value="1"/>
</dbReference>
<accession>A0A7V8V1T2</accession>
<sequence length="313" mass="35909">MNATHWKFQFGLGWAAYWILVCALALGWFRAHTQAVHDLERLPTEIAVMDEQIVVLTDQIEVNRYYPDLVSSLRITAQNVIPRVYLRKRDFPESTEVFLQQLEAIREHERASRVFRTGFAFGLACQLISAPEHLFHEAIPRSLEYLEVPEDTVREEMIRTFHALVVYRPEQMQTHLSLLVPALVERLKDNNKLVRIAAVQALESIGLQARIALSDLQEIEANDDDPAAVFAALAIEAIDVDYQAVARLKQLVRNRKSNWELAAAILPERVSAPEAEAFLKEQLVEATHDQDRQFFARTLSQLKRRQMFPGEAE</sequence>
<dbReference type="InterPro" id="IPR011989">
    <property type="entry name" value="ARM-like"/>
</dbReference>
<evidence type="ECO:0000313" key="2">
    <source>
        <dbReference type="EMBL" id="MBA2113329.1"/>
    </source>
</evidence>
<keyword evidence="1" id="KW-0812">Transmembrane</keyword>
<evidence type="ECO:0000256" key="1">
    <source>
        <dbReference type="SAM" id="Phobius"/>
    </source>
</evidence>
<comment type="caution">
    <text evidence="2">The sequence shown here is derived from an EMBL/GenBank/DDBJ whole genome shotgun (WGS) entry which is preliminary data.</text>
</comment>
<proteinExistence type="predicted"/>
<dbReference type="AlphaFoldDB" id="A0A7V8V1T2"/>
<feature type="transmembrane region" description="Helical" evidence="1">
    <location>
        <begin position="12"/>
        <end position="31"/>
    </location>
</feature>
<keyword evidence="3" id="KW-1185">Reference proteome</keyword>
<dbReference type="PROSITE" id="PS50077">
    <property type="entry name" value="HEAT_REPEAT"/>
    <property type="match status" value="1"/>
</dbReference>
<dbReference type="SUPFAM" id="SSF48371">
    <property type="entry name" value="ARM repeat"/>
    <property type="match status" value="1"/>
</dbReference>
<keyword evidence="1" id="KW-0472">Membrane</keyword>
<evidence type="ECO:0008006" key="4">
    <source>
        <dbReference type="Google" id="ProtNLM"/>
    </source>
</evidence>
<name>A0A7V8V1T2_9BACT</name>
<organism evidence="2 3">
    <name type="scientific">Bremerella alba</name>
    <dbReference type="NCBI Taxonomy" id="980252"/>
    <lineage>
        <taxon>Bacteria</taxon>
        <taxon>Pseudomonadati</taxon>
        <taxon>Planctomycetota</taxon>
        <taxon>Planctomycetia</taxon>
        <taxon>Pirellulales</taxon>
        <taxon>Pirellulaceae</taxon>
        <taxon>Bremerella</taxon>
    </lineage>
</organism>
<dbReference type="Gene3D" id="1.25.10.10">
    <property type="entry name" value="Leucine-rich Repeat Variant"/>
    <property type="match status" value="1"/>
</dbReference>